<evidence type="ECO:0000256" key="3">
    <source>
        <dbReference type="SAM" id="MobiDB-lite"/>
    </source>
</evidence>
<dbReference type="InterPro" id="IPR008978">
    <property type="entry name" value="HSP20-like_chaperone"/>
</dbReference>
<dbReference type="EMBL" id="QJOW01000001">
    <property type="protein sequence ID" value="KAB7518365.1"/>
    <property type="molecule type" value="Genomic_DNA"/>
</dbReference>
<evidence type="ECO:0000256" key="2">
    <source>
        <dbReference type="RuleBase" id="RU003616"/>
    </source>
</evidence>
<proteinExistence type="inferred from homology"/>
<evidence type="ECO:0000313" key="8">
    <source>
        <dbReference type="Proteomes" id="UP000326302"/>
    </source>
</evidence>
<feature type="domain" description="SHSP" evidence="4">
    <location>
        <begin position="28"/>
        <end position="143"/>
    </location>
</feature>
<protein>
    <submittedName>
        <fullName evidence="5">Hsp20 family protein</fullName>
    </submittedName>
</protein>
<evidence type="ECO:0000313" key="5">
    <source>
        <dbReference type="EMBL" id="KAB7517402.1"/>
    </source>
</evidence>
<dbReference type="OrthoDB" id="210205at2157"/>
<gene>
    <name evidence="6" type="ORF">DMP03_03135</name>
    <name evidence="5" type="ORF">DP108_10345</name>
</gene>
<accession>A0A5N5UI42</accession>
<comment type="similarity">
    <text evidence="1 2">Belongs to the small heat shock protein (HSP20) family.</text>
</comment>
<name>A0A5N5UJ54_9EURY</name>
<organism evidence="5 7">
    <name type="scientific">Halosegnis rubeus</name>
    <dbReference type="NCBI Taxonomy" id="2212850"/>
    <lineage>
        <taxon>Archaea</taxon>
        <taxon>Methanobacteriati</taxon>
        <taxon>Methanobacteriota</taxon>
        <taxon>Stenosarchaea group</taxon>
        <taxon>Halobacteria</taxon>
        <taxon>Halobacteriales</taxon>
        <taxon>Natronomonadaceae</taxon>
        <taxon>Halosegnis</taxon>
    </lineage>
</organism>
<sequence length="144" mass="15721">MSDRPDIDIQEMGESLGKELLSRAGQVSSRVQEERPLVADVLESDDAYLVVFDAAGIEMEDVQVRFEDGGVEVRLDRFRDASEEFEMVFPGRGLTLEGRAELPGGDVNPEAAEATLTAAGTLHVEVPKVATENDETDEHADSEE</sequence>
<dbReference type="InterPro" id="IPR002068">
    <property type="entry name" value="A-crystallin/Hsp20_dom"/>
</dbReference>
<feature type="compositionally biased region" description="Acidic residues" evidence="3">
    <location>
        <begin position="132"/>
        <end position="144"/>
    </location>
</feature>
<evidence type="ECO:0000313" key="6">
    <source>
        <dbReference type="EMBL" id="KAB7518365.1"/>
    </source>
</evidence>
<dbReference type="EMBL" id="QMDY01000005">
    <property type="protein sequence ID" value="KAB7517402.1"/>
    <property type="molecule type" value="Genomic_DNA"/>
</dbReference>
<accession>A0A5N5UJ54</accession>
<dbReference type="SUPFAM" id="SSF49764">
    <property type="entry name" value="HSP20-like chaperones"/>
    <property type="match status" value="1"/>
</dbReference>
<evidence type="ECO:0000313" key="7">
    <source>
        <dbReference type="Proteomes" id="UP000326207"/>
    </source>
</evidence>
<dbReference type="Proteomes" id="UP000326302">
    <property type="component" value="Unassembled WGS sequence"/>
</dbReference>
<comment type="caution">
    <text evidence="5">The sequence shown here is derived from an EMBL/GenBank/DDBJ whole genome shotgun (WGS) entry which is preliminary data.</text>
</comment>
<feature type="region of interest" description="Disordered" evidence="3">
    <location>
        <begin position="119"/>
        <end position="144"/>
    </location>
</feature>
<dbReference type="PROSITE" id="PS01031">
    <property type="entry name" value="SHSP"/>
    <property type="match status" value="1"/>
</dbReference>
<dbReference type="Proteomes" id="UP000326207">
    <property type="component" value="Unassembled WGS sequence"/>
</dbReference>
<dbReference type="AlphaFoldDB" id="A0A5N5UJ54"/>
<dbReference type="RefSeq" id="WP_152119257.1">
    <property type="nucleotide sequence ID" value="NZ_QJOW01000001.1"/>
</dbReference>
<dbReference type="Gene3D" id="2.60.40.790">
    <property type="match status" value="1"/>
</dbReference>
<evidence type="ECO:0000259" key="4">
    <source>
        <dbReference type="PROSITE" id="PS01031"/>
    </source>
</evidence>
<evidence type="ECO:0000256" key="1">
    <source>
        <dbReference type="PROSITE-ProRule" id="PRU00285"/>
    </source>
</evidence>
<dbReference type="Pfam" id="PF00011">
    <property type="entry name" value="HSP20"/>
    <property type="match status" value="1"/>
</dbReference>
<dbReference type="CDD" id="cd06464">
    <property type="entry name" value="ACD_sHsps-like"/>
    <property type="match status" value="1"/>
</dbReference>
<reference evidence="7 8" key="1">
    <citation type="submission" date="2019-10" db="EMBL/GenBank/DDBJ databases">
        <title>Unraveling microbial dark matter from salterns through culturing: the case of the genus Halosegnis.</title>
        <authorList>
            <person name="Duran-Viseras A."/>
            <person name="Andrei A.-S."/>
            <person name="Vera-Gargallo B."/>
            <person name="Ghai R."/>
            <person name="Sanchez-Porro C."/>
            <person name="Ventosa A."/>
        </authorList>
    </citation>
    <scope>NUCLEOTIDE SEQUENCE [LARGE SCALE GENOMIC DNA]</scope>
    <source>
        <strain evidence="6 8">F17-44</strain>
        <strain evidence="5 7">F19-13</strain>
    </source>
</reference>